<feature type="domain" description="ABC transporter" evidence="12">
    <location>
        <begin position="351"/>
        <end position="583"/>
    </location>
</feature>
<evidence type="ECO:0000256" key="11">
    <source>
        <dbReference type="SAM" id="Phobius"/>
    </source>
</evidence>
<feature type="transmembrane region" description="Helical" evidence="11">
    <location>
        <begin position="175"/>
        <end position="193"/>
    </location>
</feature>
<dbReference type="GO" id="GO:0016887">
    <property type="term" value="F:ATP hydrolysis activity"/>
    <property type="evidence" value="ECO:0007669"/>
    <property type="project" value="InterPro"/>
</dbReference>
<dbReference type="InterPro" id="IPR017871">
    <property type="entry name" value="ABC_transporter-like_CS"/>
</dbReference>
<sequence>MGAADAAAGRTSSVRVIEFSKIRWLAGYFSGSKRYWALAVFATAVAAATEPLIPALIKPLLDRGFSAQGLDLWLVPASLLGLFAVRGLFGFISEVTLSRITQDGLIKLRKAMFARLLDARLQLFAEQNATALSNTLVYEIQNGLTLLVNTVLGVVKDSLALLALLAYLLYLNWQLTLVVFMVAPGVAWIMRTVSRRLYRIARSTQTATNDLAYVVEENVLASRVVRLHGAQQAQSDRFEGLGMALRRLALKAAITTAAVNPLTQMLAAAALSVVVCIALWQSNNGVTVGTFASFITAMLMLISPIKRLSDAANPVSRGMAAVQRAVDLLEHVPAEVDGVFESARSRGHIELREVSVRYREDGPSALDRFSLTVEPGQVVALVGPSGSGKSTLVNLLPRFISPDSGQVLLDGVDVARWRLRSLRAQFALVSQDVVMFNDTLAANIAMGSPVDMARMEQCVRGANLDALVASLPRGLDTVAGHNATELSGGQRQRLAIARALYKDAPILILDEATSALDAASERLVQEALQRLMAGRTTLIIAHRLSTIEHADRIVVLEQGRLAETGTHAQLLARGGLYARLHALQSGAE</sequence>
<keyword evidence="7" id="KW-1278">Translocase</keyword>
<dbReference type="PANTHER" id="PTHR43394:SF1">
    <property type="entry name" value="ATP-BINDING CASSETTE SUB-FAMILY B MEMBER 10, MITOCHONDRIAL"/>
    <property type="match status" value="1"/>
</dbReference>
<dbReference type="InterPro" id="IPR036640">
    <property type="entry name" value="ABC1_TM_sf"/>
</dbReference>
<dbReference type="GO" id="GO:0005886">
    <property type="term" value="C:plasma membrane"/>
    <property type="evidence" value="ECO:0007669"/>
    <property type="project" value="UniProtKB-SubCell"/>
</dbReference>
<protein>
    <submittedName>
        <fullName evidence="14">Lipid A export permease/ATP-binding protein MsbA</fullName>
    </submittedName>
</protein>
<gene>
    <name evidence="14" type="primary">msbA</name>
    <name evidence="14" type="ORF">EZ242_03585</name>
</gene>
<proteinExistence type="predicted"/>
<keyword evidence="6 14" id="KW-0067">ATP-binding</keyword>
<comment type="caution">
    <text evidence="14">The sequence shown here is derived from an EMBL/GenBank/DDBJ whole genome shotgun (WGS) entry which is preliminary data.</text>
</comment>
<evidence type="ECO:0000256" key="1">
    <source>
        <dbReference type="ARBA" id="ARBA00004651"/>
    </source>
</evidence>
<dbReference type="GO" id="GO:0005524">
    <property type="term" value="F:ATP binding"/>
    <property type="evidence" value="ECO:0007669"/>
    <property type="project" value="UniProtKB-KW"/>
</dbReference>
<feature type="domain" description="ABC transmembrane type-1" evidence="13">
    <location>
        <begin position="37"/>
        <end position="317"/>
    </location>
</feature>
<evidence type="ECO:0000256" key="10">
    <source>
        <dbReference type="ARBA" id="ARBA00023136"/>
    </source>
</evidence>
<evidence type="ECO:0000259" key="12">
    <source>
        <dbReference type="PROSITE" id="PS50893"/>
    </source>
</evidence>
<keyword evidence="4 11" id="KW-0812">Transmembrane</keyword>
<keyword evidence="5" id="KW-0547">Nucleotide-binding</keyword>
<dbReference type="InterPro" id="IPR027417">
    <property type="entry name" value="P-loop_NTPase"/>
</dbReference>
<dbReference type="CDD" id="cd18552">
    <property type="entry name" value="ABC_6TM_MsbA_like"/>
    <property type="match status" value="1"/>
</dbReference>
<evidence type="ECO:0000256" key="6">
    <source>
        <dbReference type="ARBA" id="ARBA00022840"/>
    </source>
</evidence>
<reference evidence="14 15" key="1">
    <citation type="submission" date="2019-03" db="EMBL/GenBank/DDBJ databases">
        <title>Ramlibacter rhizophilus CCTCC AB2015357, whole genome shotgun sequence.</title>
        <authorList>
            <person name="Zhang X."/>
            <person name="Feng G."/>
            <person name="Zhu H."/>
        </authorList>
    </citation>
    <scope>NUCLEOTIDE SEQUENCE [LARGE SCALE GENOMIC DNA]</scope>
    <source>
        <strain evidence="14 15">CCTCC AB2015357</strain>
    </source>
</reference>
<dbReference type="Proteomes" id="UP000297564">
    <property type="component" value="Unassembled WGS sequence"/>
</dbReference>
<dbReference type="Gene3D" id="1.20.1560.10">
    <property type="entry name" value="ABC transporter type 1, transmembrane domain"/>
    <property type="match status" value="1"/>
</dbReference>
<keyword evidence="9" id="KW-0445">Lipid transport</keyword>
<dbReference type="GO" id="GO:0015421">
    <property type="term" value="F:ABC-type oligopeptide transporter activity"/>
    <property type="evidence" value="ECO:0007669"/>
    <property type="project" value="TreeGrafter"/>
</dbReference>
<evidence type="ECO:0000256" key="5">
    <source>
        <dbReference type="ARBA" id="ARBA00022741"/>
    </source>
</evidence>
<keyword evidence="10 11" id="KW-0472">Membrane</keyword>
<dbReference type="AlphaFoldDB" id="A0A4Z0C1M8"/>
<dbReference type="PROSITE" id="PS50893">
    <property type="entry name" value="ABC_TRANSPORTER_2"/>
    <property type="match status" value="1"/>
</dbReference>
<dbReference type="GO" id="GO:0034040">
    <property type="term" value="F:ATPase-coupled lipid transmembrane transporter activity"/>
    <property type="evidence" value="ECO:0007669"/>
    <property type="project" value="InterPro"/>
</dbReference>
<dbReference type="InterPro" id="IPR011917">
    <property type="entry name" value="ABC_transpr_lipidA"/>
</dbReference>
<dbReference type="Pfam" id="PF00005">
    <property type="entry name" value="ABC_tran"/>
    <property type="match status" value="1"/>
</dbReference>
<dbReference type="PROSITE" id="PS00211">
    <property type="entry name" value="ABC_TRANSPORTER_1"/>
    <property type="match status" value="1"/>
</dbReference>
<dbReference type="FunFam" id="3.40.50.300:FF:000221">
    <property type="entry name" value="Multidrug ABC transporter ATP-binding protein"/>
    <property type="match status" value="1"/>
</dbReference>
<evidence type="ECO:0000256" key="7">
    <source>
        <dbReference type="ARBA" id="ARBA00022967"/>
    </source>
</evidence>
<dbReference type="Pfam" id="PF00664">
    <property type="entry name" value="ABC_membrane"/>
    <property type="match status" value="1"/>
</dbReference>
<feature type="transmembrane region" description="Helical" evidence="11">
    <location>
        <begin position="73"/>
        <end position="92"/>
    </location>
</feature>
<dbReference type="SMART" id="SM00382">
    <property type="entry name" value="AAA"/>
    <property type="match status" value="1"/>
</dbReference>
<dbReference type="InterPro" id="IPR011527">
    <property type="entry name" value="ABC1_TM_dom"/>
</dbReference>
<dbReference type="SUPFAM" id="SSF90123">
    <property type="entry name" value="ABC transporter transmembrane region"/>
    <property type="match status" value="1"/>
</dbReference>
<dbReference type="PANTHER" id="PTHR43394">
    <property type="entry name" value="ATP-DEPENDENT PERMEASE MDL1, MITOCHONDRIAL"/>
    <property type="match status" value="1"/>
</dbReference>
<evidence type="ECO:0000313" key="14">
    <source>
        <dbReference type="EMBL" id="TFZ04842.1"/>
    </source>
</evidence>
<comment type="subcellular location">
    <subcellularLocation>
        <location evidence="1">Cell membrane</location>
        <topology evidence="1">Multi-pass membrane protein</topology>
    </subcellularLocation>
</comment>
<dbReference type="OrthoDB" id="8554730at2"/>
<dbReference type="Gene3D" id="3.40.50.300">
    <property type="entry name" value="P-loop containing nucleotide triphosphate hydrolases"/>
    <property type="match status" value="1"/>
</dbReference>
<dbReference type="PROSITE" id="PS50929">
    <property type="entry name" value="ABC_TM1F"/>
    <property type="match status" value="1"/>
</dbReference>
<keyword evidence="2" id="KW-0813">Transport</keyword>
<evidence type="ECO:0000259" key="13">
    <source>
        <dbReference type="PROSITE" id="PS50929"/>
    </source>
</evidence>
<dbReference type="InterPro" id="IPR003593">
    <property type="entry name" value="AAA+_ATPase"/>
</dbReference>
<evidence type="ECO:0000256" key="2">
    <source>
        <dbReference type="ARBA" id="ARBA00022448"/>
    </source>
</evidence>
<keyword evidence="8 11" id="KW-1133">Transmembrane helix</keyword>
<evidence type="ECO:0000256" key="9">
    <source>
        <dbReference type="ARBA" id="ARBA00023055"/>
    </source>
</evidence>
<organism evidence="14 15">
    <name type="scientific">Ramlibacter rhizophilus</name>
    <dbReference type="NCBI Taxonomy" id="1781167"/>
    <lineage>
        <taxon>Bacteria</taxon>
        <taxon>Pseudomonadati</taxon>
        <taxon>Pseudomonadota</taxon>
        <taxon>Betaproteobacteria</taxon>
        <taxon>Burkholderiales</taxon>
        <taxon>Comamonadaceae</taxon>
        <taxon>Ramlibacter</taxon>
    </lineage>
</organism>
<keyword evidence="3" id="KW-1003">Cell membrane</keyword>
<dbReference type="SUPFAM" id="SSF52540">
    <property type="entry name" value="P-loop containing nucleoside triphosphate hydrolases"/>
    <property type="match status" value="1"/>
</dbReference>
<dbReference type="EMBL" id="SMLL01000001">
    <property type="protein sequence ID" value="TFZ04842.1"/>
    <property type="molecule type" value="Genomic_DNA"/>
</dbReference>
<evidence type="ECO:0000256" key="3">
    <source>
        <dbReference type="ARBA" id="ARBA00022475"/>
    </source>
</evidence>
<name>A0A4Z0C1M8_9BURK</name>
<evidence type="ECO:0000256" key="8">
    <source>
        <dbReference type="ARBA" id="ARBA00022989"/>
    </source>
</evidence>
<evidence type="ECO:0000256" key="4">
    <source>
        <dbReference type="ARBA" id="ARBA00022692"/>
    </source>
</evidence>
<dbReference type="RefSeq" id="WP_135283724.1">
    <property type="nucleotide sequence ID" value="NZ_SMLL01000001.1"/>
</dbReference>
<dbReference type="NCBIfam" id="TIGR02203">
    <property type="entry name" value="MsbA_lipidA"/>
    <property type="match status" value="1"/>
</dbReference>
<dbReference type="InterPro" id="IPR039421">
    <property type="entry name" value="Type_1_exporter"/>
</dbReference>
<evidence type="ECO:0000313" key="15">
    <source>
        <dbReference type="Proteomes" id="UP000297564"/>
    </source>
</evidence>
<feature type="transmembrane region" description="Helical" evidence="11">
    <location>
        <begin position="35"/>
        <end position="53"/>
    </location>
</feature>
<accession>A0A4Z0C1M8</accession>
<keyword evidence="15" id="KW-1185">Reference proteome</keyword>
<dbReference type="InterPro" id="IPR003439">
    <property type="entry name" value="ABC_transporter-like_ATP-bd"/>
</dbReference>